<feature type="domain" description="TonB-dependent receptor plug" evidence="11">
    <location>
        <begin position="24"/>
        <end position="136"/>
    </location>
</feature>
<dbReference type="InterPro" id="IPR036942">
    <property type="entry name" value="Beta-barrel_TonB_sf"/>
</dbReference>
<evidence type="ECO:0000313" key="12">
    <source>
        <dbReference type="EMBL" id="EJP71522.1"/>
    </source>
</evidence>
<evidence type="ECO:0000256" key="7">
    <source>
        <dbReference type="ARBA" id="ARBA00023237"/>
    </source>
</evidence>
<keyword evidence="2 8" id="KW-0813">Transport</keyword>
<dbReference type="PANTHER" id="PTHR47234">
    <property type="match status" value="1"/>
</dbReference>
<dbReference type="HOGENOM" id="CLU_010745_0_1_6"/>
<keyword evidence="7 8" id="KW-0998">Cell outer membrane</keyword>
<reference evidence="12 13" key="1">
    <citation type="journal article" date="2012" name="ISME J.">
        <title>Genomic insights to SAR86, an abundant and uncultivated marine bacterial lineage.</title>
        <authorList>
            <person name="Dupont C.L."/>
            <person name="Rusch D.B."/>
            <person name="Yooseph S."/>
            <person name="Lombardo M.J."/>
            <person name="Richter R.A."/>
            <person name="Valas R."/>
            <person name="Novotny M."/>
            <person name="Yee-Greenbaum J."/>
            <person name="Selengut J.D."/>
            <person name="Haft D.H."/>
            <person name="Halpern A.L."/>
            <person name="Lasken R.S."/>
            <person name="Nealson K."/>
            <person name="Friedman R."/>
            <person name="Venter J.C."/>
        </authorList>
    </citation>
    <scope>NUCLEOTIDE SEQUENCE [LARGE SCALE GENOMIC DNA]</scope>
</reference>
<comment type="subcellular location">
    <subcellularLocation>
        <location evidence="1 8">Cell outer membrane</location>
        <topology evidence="1 8">Multi-pass membrane protein</topology>
    </subcellularLocation>
</comment>
<comment type="similarity">
    <text evidence="8 9">Belongs to the TonB-dependent receptor family.</text>
</comment>
<sequence length="839" mass="94763">MSQEVEEIIVTGAINDEVDKEIFSAKVIDKDFFDKINIVTVSELSKYLSSSSGSRFQTNNLDGVDQGMSNINLRGLDNSSTLLLINSKRQTTAGTPSTRGQGYVDVNIIPEIAVKRIEILKESASPQYGSDAVAGVVNIFTYEEFDGFRLKTDYQSTENYDQSNTKIGMLFGKAYENGNYVVAFDFLKRKPLSAAEIEGIAELAVSGLGRSFKVSEADVVSSGLWAGEYKKNQKIPDPDCINNGGVLTNPTTCGFQYGNRFNIVNDEDHNKIYTALNHEFDKFLYSFKLLLSDVNINDNPQSPSYPALPFLARKINPNQGMSPFNVPVTWYGRPLGSEFESPYSPKKIDQYHFNQILKFDIGDDRLEISLSQSGHKNDHFRPDIIDSRFLLAINGNGGKNGNETWNLFDYRENSQELIDFVKGAEVSSKKSKLLSLELLYKKTISDSINLVIGASENKEDLNINYDEISRAEFTDTGALIKTADLFFLGGGKNVSSSRNNSAIFFEILSELDNELTISSSARYEKYKNDESFDPKFSLKYRINNNLAIRTSASSSFVMPSMAQMFSSEINLGSVRDLDDSSSFVRQARIGNEELKAATAESFNIGMTYSINSLKLLFDYWQINFEDRIEIESSQVLINEDPFNPAITRNENNELIGVTTTYFNEESTDINGFDFSIEYSNYFEQFGQINYVIDLSILDEFLTPNFSKTQLINRVGKFNYDNHTFSLPKRRINTFLTWKLAKFDLNINTRYIDSYVNERSIKASAVELGYTNKINSSLMTDISIEKDLKVREGKLRINFSIANVFDKSAPKLYDAPDFSFDTRVHDPRGRIFGIGLEYNY</sequence>
<accession>J4UYK6</accession>
<evidence type="ECO:0000256" key="4">
    <source>
        <dbReference type="ARBA" id="ARBA00022692"/>
    </source>
</evidence>
<evidence type="ECO:0000256" key="6">
    <source>
        <dbReference type="ARBA" id="ARBA00023136"/>
    </source>
</evidence>
<evidence type="ECO:0000256" key="9">
    <source>
        <dbReference type="RuleBase" id="RU003357"/>
    </source>
</evidence>
<keyword evidence="3 8" id="KW-1134">Transmembrane beta strand</keyword>
<dbReference type="Gene3D" id="2.40.170.20">
    <property type="entry name" value="TonB-dependent receptor, beta-barrel domain"/>
    <property type="match status" value="1"/>
</dbReference>
<dbReference type="SUPFAM" id="SSF56935">
    <property type="entry name" value="Porins"/>
    <property type="match status" value="1"/>
</dbReference>
<evidence type="ECO:0000313" key="13">
    <source>
        <dbReference type="Proteomes" id="UP000010305"/>
    </source>
</evidence>
<dbReference type="InterPro" id="IPR037066">
    <property type="entry name" value="Plug_dom_sf"/>
</dbReference>
<dbReference type="PROSITE" id="PS52016">
    <property type="entry name" value="TONB_DEPENDENT_REC_3"/>
    <property type="match status" value="1"/>
</dbReference>
<dbReference type="Pfam" id="PF00593">
    <property type="entry name" value="TonB_dep_Rec_b-barrel"/>
    <property type="match status" value="1"/>
</dbReference>
<name>J4UYK6_9GAMM</name>
<evidence type="ECO:0000259" key="11">
    <source>
        <dbReference type="Pfam" id="PF07715"/>
    </source>
</evidence>
<keyword evidence="5 9" id="KW-0798">TonB box</keyword>
<dbReference type="AlphaFoldDB" id="J4UYK6"/>
<keyword evidence="4 8" id="KW-0812">Transmembrane</keyword>
<evidence type="ECO:0000256" key="8">
    <source>
        <dbReference type="PROSITE-ProRule" id="PRU01360"/>
    </source>
</evidence>
<evidence type="ECO:0000256" key="5">
    <source>
        <dbReference type="ARBA" id="ARBA00023077"/>
    </source>
</evidence>
<dbReference type="Pfam" id="PF07715">
    <property type="entry name" value="Plug"/>
    <property type="match status" value="1"/>
</dbReference>
<gene>
    <name evidence="12" type="ORF">NT01SARS_1334</name>
</gene>
<organism evidence="12 13">
    <name type="scientific">SAR86 cluster bacterium SAR86A</name>
    <dbReference type="NCBI Taxonomy" id="1123866"/>
    <lineage>
        <taxon>Bacteria</taxon>
        <taxon>Pseudomonadati</taxon>
        <taxon>Pseudomonadota</taxon>
        <taxon>Gammaproteobacteria</taxon>
        <taxon>SAR86 cluster</taxon>
    </lineage>
</organism>
<keyword evidence="6 8" id="KW-0472">Membrane</keyword>
<dbReference type="GO" id="GO:0009279">
    <property type="term" value="C:cell outer membrane"/>
    <property type="evidence" value="ECO:0007669"/>
    <property type="project" value="UniProtKB-SubCell"/>
</dbReference>
<feature type="domain" description="TonB-dependent receptor-like beta-barrel" evidence="10">
    <location>
        <begin position="346"/>
        <end position="803"/>
    </location>
</feature>
<dbReference type="STRING" id="1123866.NT01SARS_1334"/>
<evidence type="ECO:0000256" key="3">
    <source>
        <dbReference type="ARBA" id="ARBA00022452"/>
    </source>
</evidence>
<evidence type="ECO:0000256" key="1">
    <source>
        <dbReference type="ARBA" id="ARBA00004571"/>
    </source>
</evidence>
<dbReference type="PANTHER" id="PTHR47234:SF2">
    <property type="entry name" value="TONB-DEPENDENT RECEPTOR"/>
    <property type="match status" value="1"/>
</dbReference>
<dbReference type="InterPro" id="IPR039426">
    <property type="entry name" value="TonB-dep_rcpt-like"/>
</dbReference>
<dbReference type="Gene3D" id="2.170.130.10">
    <property type="entry name" value="TonB-dependent receptor, plug domain"/>
    <property type="match status" value="1"/>
</dbReference>
<dbReference type="InterPro" id="IPR012910">
    <property type="entry name" value="Plug_dom"/>
</dbReference>
<dbReference type="EMBL" id="JH611157">
    <property type="protein sequence ID" value="EJP71522.1"/>
    <property type="molecule type" value="Genomic_DNA"/>
</dbReference>
<dbReference type="Proteomes" id="UP000010305">
    <property type="component" value="Unassembled WGS sequence"/>
</dbReference>
<dbReference type="InterPro" id="IPR000531">
    <property type="entry name" value="Beta-barrel_TonB"/>
</dbReference>
<evidence type="ECO:0000259" key="10">
    <source>
        <dbReference type="Pfam" id="PF00593"/>
    </source>
</evidence>
<evidence type="ECO:0000256" key="2">
    <source>
        <dbReference type="ARBA" id="ARBA00022448"/>
    </source>
</evidence>
<keyword evidence="12" id="KW-0675">Receptor</keyword>
<protein>
    <submittedName>
        <fullName evidence="12">Putative TonB-dependent receptor</fullName>
    </submittedName>
</protein>
<proteinExistence type="inferred from homology"/>